<gene>
    <name evidence="5" type="primary">truB</name>
    <name evidence="8" type="ordered locus">UWK_00013</name>
</gene>
<evidence type="ECO:0000259" key="6">
    <source>
        <dbReference type="Pfam" id="PF01509"/>
    </source>
</evidence>
<dbReference type="eggNOG" id="COG0130">
    <property type="taxonomic scope" value="Bacteria"/>
</dbReference>
<dbReference type="PANTHER" id="PTHR13767:SF2">
    <property type="entry name" value="PSEUDOURIDYLATE SYNTHASE TRUB1"/>
    <property type="match status" value="1"/>
</dbReference>
<proteinExistence type="inferred from homology"/>
<dbReference type="GO" id="GO:0016829">
    <property type="term" value="F:lyase activity"/>
    <property type="evidence" value="ECO:0007669"/>
    <property type="project" value="UniProtKB-KW"/>
</dbReference>
<dbReference type="Gene3D" id="3.30.2350.10">
    <property type="entry name" value="Pseudouridine synthase"/>
    <property type="match status" value="1"/>
</dbReference>
<dbReference type="EMBL" id="CP003985">
    <property type="protein sequence ID" value="AGF76602.1"/>
    <property type="molecule type" value="Genomic_DNA"/>
</dbReference>
<feature type="domain" description="tRNA pseudouridylate synthase B C-terminal" evidence="7">
    <location>
        <begin position="184"/>
        <end position="224"/>
    </location>
</feature>
<protein>
    <recommendedName>
        <fullName evidence="5">tRNA pseudouridine synthase B</fullName>
        <ecNumber evidence="5">5.4.99.25</ecNumber>
    </recommendedName>
    <alternativeName>
        <fullName evidence="5">tRNA pseudouridine(55) synthase</fullName>
        <shortName evidence="5">Psi55 synthase</shortName>
    </alternativeName>
    <alternativeName>
        <fullName evidence="5">tRNA pseudouridylate synthase</fullName>
    </alternativeName>
    <alternativeName>
        <fullName evidence="5">tRNA-uridine isomerase</fullName>
    </alternativeName>
</protein>
<dbReference type="EC" id="5.4.99.25" evidence="5"/>
<evidence type="ECO:0000313" key="9">
    <source>
        <dbReference type="Proteomes" id="UP000011721"/>
    </source>
</evidence>
<feature type="domain" description="Pseudouridine synthase II N-terminal" evidence="6">
    <location>
        <begin position="28"/>
        <end position="183"/>
    </location>
</feature>
<dbReference type="HOGENOM" id="CLU_032087_2_0_7"/>
<dbReference type="OrthoDB" id="9802309at2"/>
<dbReference type="AlphaFoldDB" id="M1P4I1"/>
<dbReference type="InterPro" id="IPR002501">
    <property type="entry name" value="PsdUridine_synth_N"/>
</dbReference>
<dbReference type="PANTHER" id="PTHR13767">
    <property type="entry name" value="TRNA-PSEUDOURIDINE SYNTHASE"/>
    <property type="match status" value="1"/>
</dbReference>
<dbReference type="STRING" id="1167006.UWK_00013"/>
<dbReference type="Pfam" id="PF01509">
    <property type="entry name" value="TruB_N"/>
    <property type="match status" value="1"/>
</dbReference>
<comment type="similarity">
    <text evidence="2 5">Belongs to the pseudouridine synthase TruB family. Type 1 subfamily.</text>
</comment>
<dbReference type="Proteomes" id="UP000011721">
    <property type="component" value="Chromosome"/>
</dbReference>
<dbReference type="NCBIfam" id="TIGR00431">
    <property type="entry name" value="TruB"/>
    <property type="match status" value="1"/>
</dbReference>
<dbReference type="KEGG" id="dsf:UWK_00013"/>
<dbReference type="RefSeq" id="WP_015402301.1">
    <property type="nucleotide sequence ID" value="NC_020304.1"/>
</dbReference>
<evidence type="ECO:0000313" key="8">
    <source>
        <dbReference type="EMBL" id="AGF76602.1"/>
    </source>
</evidence>
<dbReference type="GO" id="GO:0003723">
    <property type="term" value="F:RNA binding"/>
    <property type="evidence" value="ECO:0007669"/>
    <property type="project" value="InterPro"/>
</dbReference>
<keyword evidence="9" id="KW-1185">Reference proteome</keyword>
<keyword evidence="3 5" id="KW-0819">tRNA processing</keyword>
<dbReference type="PATRIC" id="fig|1167006.5.peg.12"/>
<dbReference type="InterPro" id="IPR020103">
    <property type="entry name" value="PsdUridine_synth_cat_dom_sf"/>
</dbReference>
<sequence>MDIDFEAGTFLVDKPQGASSFYIVRKVRKALGMKKVGHAGTLDPFATGLLVVCAGRSATKMIGQIMEGDKEYITTLRLGVETSTLDPEGEVTATHSVGSLSENVIEKCLEQFRGEQLQIPPIYSALKHKGKPLYYYARKGIAVEKPPRSVTIHTLERIDGGLEVSDDSPYLTLRVVCTKGTYIRTLGADIGKILGCGAYLTTLRRMRSGCFHVRDSIAGEDLLKEDAKIRLMNKVLSVSDVCNLLQ</sequence>
<evidence type="ECO:0000256" key="4">
    <source>
        <dbReference type="ARBA" id="ARBA00023235"/>
    </source>
</evidence>
<evidence type="ECO:0000256" key="3">
    <source>
        <dbReference type="ARBA" id="ARBA00022694"/>
    </source>
</evidence>
<dbReference type="SUPFAM" id="SSF55120">
    <property type="entry name" value="Pseudouridine synthase"/>
    <property type="match status" value="1"/>
</dbReference>
<dbReference type="CDD" id="cd02573">
    <property type="entry name" value="PseudoU_synth_EcTruB"/>
    <property type="match status" value="1"/>
</dbReference>
<reference evidence="9" key="1">
    <citation type="journal article" date="2013" name="Stand. Genomic Sci.">
        <title>Complete genome sequence of Desulfocapsa sulfexigens, a marine deltaproteobacterium specialized in disproportionating inorganic sulfur compounds.</title>
        <authorList>
            <person name="Finster K.W."/>
            <person name="Kjeldsen K.U."/>
            <person name="Kube M."/>
            <person name="Reinhardt R."/>
            <person name="Mussmann M."/>
            <person name="Amann R."/>
            <person name="Schreiber L."/>
        </authorList>
    </citation>
    <scope>NUCLEOTIDE SEQUENCE [LARGE SCALE GENOMIC DNA]</scope>
    <source>
        <strain evidence="9">DSM 10523 / SB164P1</strain>
    </source>
</reference>
<feature type="active site" description="Nucleophile" evidence="5">
    <location>
        <position position="43"/>
    </location>
</feature>
<comment type="function">
    <text evidence="5">Responsible for synthesis of pseudouridine from uracil-55 in the psi GC loop of transfer RNAs.</text>
</comment>
<dbReference type="Pfam" id="PF16198">
    <property type="entry name" value="TruB_C_2"/>
    <property type="match status" value="1"/>
</dbReference>
<dbReference type="InterPro" id="IPR032819">
    <property type="entry name" value="TruB_C"/>
</dbReference>
<keyword evidence="4 5" id="KW-0413">Isomerase</keyword>
<comment type="catalytic activity">
    <reaction evidence="1 5">
        <text>uridine(55) in tRNA = pseudouridine(55) in tRNA</text>
        <dbReference type="Rhea" id="RHEA:42532"/>
        <dbReference type="Rhea" id="RHEA-COMP:10101"/>
        <dbReference type="Rhea" id="RHEA-COMP:10102"/>
        <dbReference type="ChEBI" id="CHEBI:65314"/>
        <dbReference type="ChEBI" id="CHEBI:65315"/>
        <dbReference type="EC" id="5.4.99.25"/>
    </reaction>
</comment>
<accession>M1P4I1</accession>
<name>M1P4I1_DESSD</name>
<dbReference type="InterPro" id="IPR014780">
    <property type="entry name" value="tRNA_psdUridine_synth_TruB"/>
</dbReference>
<evidence type="ECO:0000256" key="2">
    <source>
        <dbReference type="ARBA" id="ARBA00005642"/>
    </source>
</evidence>
<dbReference type="HAMAP" id="MF_01080">
    <property type="entry name" value="TruB_bact"/>
    <property type="match status" value="1"/>
</dbReference>
<evidence type="ECO:0000256" key="5">
    <source>
        <dbReference type="HAMAP-Rule" id="MF_01080"/>
    </source>
</evidence>
<dbReference type="GO" id="GO:0031119">
    <property type="term" value="P:tRNA pseudouridine synthesis"/>
    <property type="evidence" value="ECO:0007669"/>
    <property type="project" value="UniProtKB-UniRule"/>
</dbReference>
<dbReference type="GO" id="GO:1990481">
    <property type="term" value="P:mRNA pseudouridine synthesis"/>
    <property type="evidence" value="ECO:0007669"/>
    <property type="project" value="TreeGrafter"/>
</dbReference>
<keyword evidence="8" id="KW-0456">Lyase</keyword>
<evidence type="ECO:0000256" key="1">
    <source>
        <dbReference type="ARBA" id="ARBA00000385"/>
    </source>
</evidence>
<organism evidence="8 9">
    <name type="scientific">Desulfocapsa sulfexigens (strain DSM 10523 / SB164P1)</name>
    <dbReference type="NCBI Taxonomy" id="1167006"/>
    <lineage>
        <taxon>Bacteria</taxon>
        <taxon>Pseudomonadati</taxon>
        <taxon>Thermodesulfobacteriota</taxon>
        <taxon>Desulfobulbia</taxon>
        <taxon>Desulfobulbales</taxon>
        <taxon>Desulfocapsaceae</taxon>
        <taxon>Desulfocapsa</taxon>
    </lineage>
</organism>
<dbReference type="GO" id="GO:0160148">
    <property type="term" value="F:tRNA pseudouridine(55) synthase activity"/>
    <property type="evidence" value="ECO:0007669"/>
    <property type="project" value="UniProtKB-EC"/>
</dbReference>
<evidence type="ECO:0000259" key="7">
    <source>
        <dbReference type="Pfam" id="PF16198"/>
    </source>
</evidence>